<dbReference type="AlphaFoldDB" id="A0A0S2LTM9"/>
<dbReference type="Gene3D" id="1.10.287.3510">
    <property type="match status" value="1"/>
</dbReference>
<dbReference type="EMBL" id="KT164653">
    <property type="protein sequence ID" value="ALO64679.1"/>
    <property type="molecule type" value="Genomic_DNA"/>
</dbReference>
<sequence length="91" mass="10851">MLKSYFLILMILIFMMMMMINKYFLMFLISMEFFVVLNLLILMLNELEYLSWMFMYYLIFSVCEAVLGLSIVVSMLSVIGNQGFMMMNLKC</sequence>
<keyword evidence="1" id="KW-1133">Transmembrane helix</keyword>
<organism evidence="2">
    <name type="scientific">Osmia rufa</name>
    <name type="common">Red mason bee</name>
    <dbReference type="NCBI Taxonomy" id="1437190"/>
    <lineage>
        <taxon>Eukaryota</taxon>
        <taxon>Metazoa</taxon>
        <taxon>Ecdysozoa</taxon>
        <taxon>Arthropoda</taxon>
        <taxon>Hexapoda</taxon>
        <taxon>Insecta</taxon>
        <taxon>Pterygota</taxon>
        <taxon>Neoptera</taxon>
        <taxon>Endopterygota</taxon>
        <taxon>Hymenoptera</taxon>
        <taxon>Apocrita</taxon>
        <taxon>Aculeata</taxon>
        <taxon>Apoidea</taxon>
        <taxon>Anthophila</taxon>
        <taxon>Megachilidae</taxon>
        <taxon>Megachilinae</taxon>
        <taxon>Osmia</taxon>
    </lineage>
</organism>
<gene>
    <name evidence="2" type="primary">ND4L</name>
</gene>
<keyword evidence="1" id="KW-0812">Transmembrane</keyword>
<keyword evidence="2" id="KW-0496">Mitochondrion</keyword>
<feature type="transmembrane region" description="Helical" evidence="1">
    <location>
        <begin position="56"/>
        <end position="79"/>
    </location>
</feature>
<evidence type="ECO:0000313" key="2">
    <source>
        <dbReference type="EMBL" id="ALO64679.1"/>
    </source>
</evidence>
<name>A0A0S2LTM9_OSMRU</name>
<proteinExistence type="predicted"/>
<reference evidence="2" key="1">
    <citation type="submission" date="2015-06" db="EMBL/GenBank/DDBJ databases">
        <title>High-throughput detection of wild bee species with mitogenome skimming and resequencing (mt-S/R).</title>
        <authorList>
            <person name="Tang M."/>
            <person name="Hardman C."/>
            <person name="Ji Y."/>
            <person name="Meng G."/>
            <person name="Liu S."/>
            <person name="Tan M."/>
            <person name="Yang S."/>
            <person name="Yang C."/>
            <person name="Moss E."/>
            <person name="Nevard T."/>
            <person name="Potts S.G."/>
            <person name="Zhou X."/>
            <person name="Yu D.W."/>
        </authorList>
    </citation>
    <scope>NUCLEOTIDE SEQUENCE</scope>
</reference>
<feature type="transmembrane region" description="Helical" evidence="1">
    <location>
        <begin position="26"/>
        <end position="44"/>
    </location>
</feature>
<geneLocation type="mitochondrion" evidence="2"/>
<accession>A0A0S2LTM9</accession>
<protein>
    <submittedName>
        <fullName evidence="2">NADH dehydrogenase subunit 4L</fullName>
    </submittedName>
</protein>
<evidence type="ECO:0000256" key="1">
    <source>
        <dbReference type="SAM" id="Phobius"/>
    </source>
</evidence>
<keyword evidence="1" id="KW-0472">Membrane</keyword>